<feature type="domain" description="Peptidase S8/S53" evidence="3">
    <location>
        <begin position="50"/>
        <end position="165"/>
    </location>
</feature>
<keyword evidence="2" id="KW-0732">Signal</keyword>
<evidence type="ECO:0000259" key="4">
    <source>
        <dbReference type="Pfam" id="PF17766"/>
    </source>
</evidence>
<evidence type="ECO:0000259" key="3">
    <source>
        <dbReference type="Pfam" id="PF00082"/>
    </source>
</evidence>
<dbReference type="SUPFAM" id="SSF52743">
    <property type="entry name" value="Subtilisin-like"/>
    <property type="match status" value="2"/>
</dbReference>
<organism evidence="5 6">
    <name type="scientific">Escallonia herrerae</name>
    <dbReference type="NCBI Taxonomy" id="1293975"/>
    <lineage>
        <taxon>Eukaryota</taxon>
        <taxon>Viridiplantae</taxon>
        <taxon>Streptophyta</taxon>
        <taxon>Embryophyta</taxon>
        <taxon>Tracheophyta</taxon>
        <taxon>Spermatophyta</taxon>
        <taxon>Magnoliopsida</taxon>
        <taxon>eudicotyledons</taxon>
        <taxon>Gunneridae</taxon>
        <taxon>Pentapetalae</taxon>
        <taxon>asterids</taxon>
        <taxon>campanulids</taxon>
        <taxon>Escalloniales</taxon>
        <taxon>Escalloniaceae</taxon>
        <taxon>Escallonia</taxon>
    </lineage>
</organism>
<evidence type="ECO:0008006" key="7">
    <source>
        <dbReference type="Google" id="ProtNLM"/>
    </source>
</evidence>
<gene>
    <name evidence="5" type="ORF">RJ639_040661</name>
</gene>
<comment type="similarity">
    <text evidence="1">Belongs to the peptidase S8 family.</text>
</comment>
<dbReference type="InterPro" id="IPR045051">
    <property type="entry name" value="SBT"/>
</dbReference>
<dbReference type="InterPro" id="IPR041469">
    <property type="entry name" value="Subtilisin-like_FN3"/>
</dbReference>
<name>A0AA88WH24_9ASTE</name>
<evidence type="ECO:0000313" key="6">
    <source>
        <dbReference type="Proteomes" id="UP001188597"/>
    </source>
</evidence>
<evidence type="ECO:0000256" key="2">
    <source>
        <dbReference type="ARBA" id="ARBA00022729"/>
    </source>
</evidence>
<comment type="caution">
    <text evidence="5">The sequence shown here is derived from an EMBL/GenBank/DDBJ whole genome shotgun (WGS) entry which is preliminary data.</text>
</comment>
<dbReference type="InterPro" id="IPR000209">
    <property type="entry name" value="Peptidase_S8/S53_dom"/>
</dbReference>
<evidence type="ECO:0000256" key="1">
    <source>
        <dbReference type="ARBA" id="ARBA00011073"/>
    </source>
</evidence>
<protein>
    <recommendedName>
        <fullName evidence="7">Cucumisin</fullName>
    </recommendedName>
</protein>
<sequence>MRHMYSNHNHAGRDGVVSVFPSRILKPQTTRSWDFTGLSANVRRNPTVESDVIVGVLDTRIWPESKSFSDEGFGPAPKKWKGACKGGTNFTCNNKLIGARYYADNNSARDTDGHGTHTASTATGIVVQNASFYGLARGTARGGVPLARIAAYKVLWSAWMQTYWQGNNGFKPGKSNVVNSFKLDGKEFPLVYAKDVSTKCCGGFSDLFCPMNFKLTYKATVSKPQLSVSVKNANFYGLLQGTARGGVPSARIAAYKVCHPIGCLENDILAAFDDAIADGVDIITISVGGNAAEELCSDSIAIGSFHAMERGILTVNSAGNNGFQAGSISSVAPWMLTGNAVNPFMLNGEKYPLAYGKDVTSSCDESNAWLCIEECLDKDLVKGKIVLCHNNHGMVTAWRMNATKNPEAEFAYGAGHIDPVKATNPGLVYDALKDDYIQMLCNLMYDNTKLRNLTGDISSCSEATKGSPKDLNHASMAAQVGETKPFRVEFPRTVTNVGVPNSAYRATISKPSQLTISVEPSILSFKSLNEKKSFIVTVSGQGFGSMASASLVWSDGNHSVRSPIVLYTHSAFVA</sequence>
<dbReference type="GO" id="GO:0004252">
    <property type="term" value="F:serine-type endopeptidase activity"/>
    <property type="evidence" value="ECO:0007669"/>
    <property type="project" value="InterPro"/>
</dbReference>
<dbReference type="Gene3D" id="3.40.50.200">
    <property type="entry name" value="Peptidase S8/S53 domain"/>
    <property type="match status" value="3"/>
</dbReference>
<feature type="domain" description="Peptidase S8/S53" evidence="3">
    <location>
        <begin position="243"/>
        <end position="330"/>
    </location>
</feature>
<dbReference type="Gene3D" id="2.60.40.2310">
    <property type="match status" value="1"/>
</dbReference>
<dbReference type="Pfam" id="PF17766">
    <property type="entry name" value="fn3_6"/>
    <property type="match status" value="1"/>
</dbReference>
<dbReference type="InterPro" id="IPR036852">
    <property type="entry name" value="Peptidase_S8/S53_dom_sf"/>
</dbReference>
<reference evidence="5" key="1">
    <citation type="submission" date="2022-12" db="EMBL/GenBank/DDBJ databases">
        <title>Draft genome assemblies for two species of Escallonia (Escalloniales).</title>
        <authorList>
            <person name="Chanderbali A."/>
            <person name="Dervinis C."/>
            <person name="Anghel I."/>
            <person name="Soltis D."/>
            <person name="Soltis P."/>
            <person name="Zapata F."/>
        </authorList>
    </citation>
    <scope>NUCLEOTIDE SEQUENCE</scope>
    <source>
        <strain evidence="5">UCBG64.0493</strain>
        <tissue evidence="5">Leaf</tissue>
    </source>
</reference>
<keyword evidence="6" id="KW-1185">Reference proteome</keyword>
<evidence type="ECO:0000313" key="5">
    <source>
        <dbReference type="EMBL" id="KAK3026634.1"/>
    </source>
</evidence>
<accession>A0AA88WH24</accession>
<dbReference type="GO" id="GO:0006508">
    <property type="term" value="P:proteolysis"/>
    <property type="evidence" value="ECO:0007669"/>
    <property type="project" value="InterPro"/>
</dbReference>
<dbReference type="EMBL" id="JAVXUP010000493">
    <property type="protein sequence ID" value="KAK3026634.1"/>
    <property type="molecule type" value="Genomic_DNA"/>
</dbReference>
<feature type="domain" description="Subtilisin-like protease fibronectin type-III" evidence="4">
    <location>
        <begin position="470"/>
        <end position="565"/>
    </location>
</feature>
<dbReference type="Proteomes" id="UP001188597">
    <property type="component" value="Unassembled WGS sequence"/>
</dbReference>
<proteinExistence type="inferred from homology"/>
<dbReference type="Pfam" id="PF00082">
    <property type="entry name" value="Peptidase_S8"/>
    <property type="match status" value="2"/>
</dbReference>
<dbReference type="AlphaFoldDB" id="A0AA88WH24"/>
<dbReference type="PANTHER" id="PTHR10795">
    <property type="entry name" value="PROPROTEIN CONVERTASE SUBTILISIN/KEXIN"/>
    <property type="match status" value="1"/>
</dbReference>